<dbReference type="NCBIfam" id="NF009464">
    <property type="entry name" value="PRK12824.1"/>
    <property type="match status" value="1"/>
</dbReference>
<dbReference type="PRINTS" id="PR00080">
    <property type="entry name" value="SDRFAMILY"/>
</dbReference>
<dbReference type="NCBIfam" id="TIGR01829">
    <property type="entry name" value="AcAcCoA_reduct"/>
    <property type="match status" value="1"/>
</dbReference>
<dbReference type="PROSITE" id="PS00061">
    <property type="entry name" value="ADH_SHORT"/>
    <property type="match status" value="1"/>
</dbReference>
<dbReference type="InterPro" id="IPR020904">
    <property type="entry name" value="Sc_DH/Rdtase_CS"/>
</dbReference>
<keyword evidence="2 4" id="KW-0560">Oxidoreductase</keyword>
<dbReference type="SMART" id="SM00822">
    <property type="entry name" value="PKS_KR"/>
    <property type="match status" value="1"/>
</dbReference>
<protein>
    <submittedName>
        <fullName evidence="4">Acetoacetyl-CoA reductase</fullName>
        <ecNumber evidence="4">1.1.1.36</ecNumber>
    </submittedName>
</protein>
<dbReference type="InterPro" id="IPR057326">
    <property type="entry name" value="KR_dom"/>
</dbReference>
<sequence length="241" mass="25431">MTRLALITGGTRGIGAAIARRFKLDGLNVAVTYYGNDTAAIAFTQDTGIPIYKWDATDFDACQIGVQKLQTDLGQPVDVLVNNAGITRDATLPKMTVEQWHAVIDNDLGACFNMCHAIISGMRDRGWGRIVNIASINGQKGQFGQTNYSAAKAGVIGFTKALALESARQGITVNAVAPGYTATDMVAAMDPTVLEGIVAQIPVGRLAKPEEIAHAVAFLVGERSAFITGSTLSINGGQYLV</sequence>
<dbReference type="InterPro" id="IPR050259">
    <property type="entry name" value="SDR"/>
</dbReference>
<dbReference type="Gene3D" id="3.40.50.720">
    <property type="entry name" value="NAD(P)-binding Rossmann-like Domain"/>
    <property type="match status" value="1"/>
</dbReference>
<dbReference type="EMBL" id="CABM01000047">
    <property type="protein sequence ID" value="CBH97802.1"/>
    <property type="molecule type" value="Genomic_DNA"/>
</dbReference>
<evidence type="ECO:0000313" key="4">
    <source>
        <dbReference type="EMBL" id="CBH97802.1"/>
    </source>
</evidence>
<dbReference type="GO" id="GO:0032787">
    <property type="term" value="P:monocarboxylic acid metabolic process"/>
    <property type="evidence" value="ECO:0007669"/>
    <property type="project" value="UniProtKB-ARBA"/>
</dbReference>
<comment type="caution">
    <text evidence="4">The sequence shown here is derived from an EMBL/GenBank/DDBJ whole genome shotgun (WGS) entry which is preliminary data.</text>
</comment>
<dbReference type="Pfam" id="PF13561">
    <property type="entry name" value="adh_short_C2"/>
    <property type="match status" value="1"/>
</dbReference>
<gene>
    <name evidence="4" type="primary">phbB</name>
    <name evidence="4" type="ORF">CARN2_3277</name>
</gene>
<dbReference type="SUPFAM" id="SSF51735">
    <property type="entry name" value="NAD(P)-binding Rossmann-fold domains"/>
    <property type="match status" value="1"/>
</dbReference>
<feature type="domain" description="Ketoreductase" evidence="3">
    <location>
        <begin position="3"/>
        <end position="179"/>
    </location>
</feature>
<accession>E6PS96</accession>
<dbReference type="PANTHER" id="PTHR42879">
    <property type="entry name" value="3-OXOACYL-(ACYL-CARRIER-PROTEIN) REDUCTASE"/>
    <property type="match status" value="1"/>
</dbReference>
<comment type="similarity">
    <text evidence="1">Belongs to the short-chain dehydrogenases/reductases (SDR) family.</text>
</comment>
<dbReference type="GO" id="GO:0005737">
    <property type="term" value="C:cytoplasm"/>
    <property type="evidence" value="ECO:0007669"/>
    <property type="project" value="InterPro"/>
</dbReference>
<dbReference type="PRINTS" id="PR00081">
    <property type="entry name" value="GDHRDH"/>
</dbReference>
<dbReference type="InterPro" id="IPR011283">
    <property type="entry name" value="Acetoacetyl-CoA_reductase"/>
</dbReference>
<dbReference type="CDD" id="cd05333">
    <property type="entry name" value="BKR_SDR_c"/>
    <property type="match status" value="1"/>
</dbReference>
<dbReference type="InterPro" id="IPR036291">
    <property type="entry name" value="NAD(P)-bd_dom_sf"/>
</dbReference>
<dbReference type="EC" id="1.1.1.36" evidence="4"/>
<dbReference type="InterPro" id="IPR002347">
    <property type="entry name" value="SDR_fam"/>
</dbReference>
<proteinExistence type="inferred from homology"/>
<dbReference type="NCBIfam" id="NF009466">
    <property type="entry name" value="PRK12826.1-2"/>
    <property type="match status" value="1"/>
</dbReference>
<evidence type="ECO:0000256" key="2">
    <source>
        <dbReference type="ARBA" id="ARBA00023002"/>
    </source>
</evidence>
<organism evidence="4">
    <name type="scientific">mine drainage metagenome</name>
    <dbReference type="NCBI Taxonomy" id="410659"/>
    <lineage>
        <taxon>unclassified sequences</taxon>
        <taxon>metagenomes</taxon>
        <taxon>ecological metagenomes</taxon>
    </lineage>
</organism>
<evidence type="ECO:0000256" key="1">
    <source>
        <dbReference type="ARBA" id="ARBA00006484"/>
    </source>
</evidence>
<dbReference type="GO" id="GO:0042619">
    <property type="term" value="P:poly-hydroxybutyrate biosynthetic process"/>
    <property type="evidence" value="ECO:0007669"/>
    <property type="project" value="InterPro"/>
</dbReference>
<dbReference type="GO" id="GO:0018454">
    <property type="term" value="F:acetoacetyl-CoA reductase activity"/>
    <property type="evidence" value="ECO:0007669"/>
    <property type="project" value="UniProtKB-EC"/>
</dbReference>
<dbReference type="AlphaFoldDB" id="E6PS96"/>
<reference evidence="4" key="1">
    <citation type="submission" date="2009-10" db="EMBL/GenBank/DDBJ databases">
        <title>Diversity of trophic interactions inside an arsenic-rich microbial ecosystem.</title>
        <authorList>
            <person name="Bertin P.N."/>
            <person name="Heinrich-Salmeron A."/>
            <person name="Pelletier E."/>
            <person name="Goulhen-Chollet F."/>
            <person name="Arsene-Ploetze F."/>
            <person name="Gallien S."/>
            <person name="Calteau A."/>
            <person name="Vallenet D."/>
            <person name="Casiot C."/>
            <person name="Chane-Woon-Ming B."/>
            <person name="Giloteaux L."/>
            <person name="Barakat M."/>
            <person name="Bonnefoy V."/>
            <person name="Bruneel O."/>
            <person name="Chandler M."/>
            <person name="Cleiss J."/>
            <person name="Duran R."/>
            <person name="Elbaz-Poulichet F."/>
            <person name="Fonknechten N."/>
            <person name="Lauga B."/>
            <person name="Mornico D."/>
            <person name="Ortet P."/>
            <person name="Schaeffer C."/>
            <person name="Siguier P."/>
            <person name="Alexander Thil Smith A."/>
            <person name="Van Dorsselaer A."/>
            <person name="Weissenbach J."/>
            <person name="Medigue C."/>
            <person name="Le Paslier D."/>
        </authorList>
    </citation>
    <scope>NUCLEOTIDE SEQUENCE</scope>
</reference>
<dbReference type="PANTHER" id="PTHR42879:SF2">
    <property type="entry name" value="3-OXOACYL-[ACYL-CARRIER-PROTEIN] REDUCTASE FABG"/>
    <property type="match status" value="1"/>
</dbReference>
<dbReference type="FunFam" id="3.40.50.720:FF:000173">
    <property type="entry name" value="3-oxoacyl-[acyl-carrier protein] reductase"/>
    <property type="match status" value="1"/>
</dbReference>
<evidence type="ECO:0000259" key="3">
    <source>
        <dbReference type="SMART" id="SM00822"/>
    </source>
</evidence>
<name>E6PS96_9ZZZZ</name>